<sequence>GQSYTEPRPLGSAYRSSEYQGKSRERQRMWSPSRKYPQIVYASTSKTADTQISTNLIGNVWMKVSMKGFGKKESALSPNINTQTNPRILSFFQHSSSSNQFHYTCKVKTMCFYNQKKFSCGDWAWGSFAARCNHEYRMGETCGMKLVHSTENIQTQCKLCEKIDTKCRRRNTEIERLARWQREGGTLKASMEKSSAEIRALEEEIRQLEYERLMKQKNIGK</sequence>
<feature type="non-terminal residue" evidence="3">
    <location>
        <position position="221"/>
    </location>
</feature>
<name>A0A8A1MP39_AJECA</name>
<evidence type="ECO:0000256" key="2">
    <source>
        <dbReference type="SAM" id="MobiDB-lite"/>
    </source>
</evidence>
<evidence type="ECO:0000256" key="1">
    <source>
        <dbReference type="SAM" id="Coils"/>
    </source>
</evidence>
<dbReference type="OrthoDB" id="5015991at2759"/>
<feature type="region of interest" description="Disordered" evidence="2">
    <location>
        <begin position="1"/>
        <end position="31"/>
    </location>
</feature>
<feature type="coiled-coil region" evidence="1">
    <location>
        <begin position="191"/>
        <end position="218"/>
    </location>
</feature>
<proteinExistence type="predicted"/>
<keyword evidence="1" id="KW-0175">Coiled coil</keyword>
<organism evidence="3 4">
    <name type="scientific">Ajellomyces capsulatus</name>
    <name type="common">Darling's disease fungus</name>
    <name type="synonym">Histoplasma capsulatum</name>
    <dbReference type="NCBI Taxonomy" id="5037"/>
    <lineage>
        <taxon>Eukaryota</taxon>
        <taxon>Fungi</taxon>
        <taxon>Dikarya</taxon>
        <taxon>Ascomycota</taxon>
        <taxon>Pezizomycotina</taxon>
        <taxon>Eurotiomycetes</taxon>
        <taxon>Eurotiomycetidae</taxon>
        <taxon>Onygenales</taxon>
        <taxon>Ajellomycetaceae</taxon>
        <taxon>Histoplasma</taxon>
    </lineage>
</organism>
<accession>A0A8A1MP39</accession>
<dbReference type="AlphaFoldDB" id="A0A8A1MP39"/>
<dbReference type="VEuPathDB" id="FungiDB:I7I51_07250"/>
<gene>
    <name evidence="3" type="ORF">I7I51_07250</name>
</gene>
<protein>
    <submittedName>
        <fullName evidence="3">Uncharacterized protein</fullName>
    </submittedName>
</protein>
<dbReference type="Proteomes" id="UP000663671">
    <property type="component" value="Chromosome 3"/>
</dbReference>
<reference evidence="3" key="1">
    <citation type="submission" date="2021-01" db="EMBL/GenBank/DDBJ databases">
        <title>Chromosome-level genome assembly of a human fungal pathogen reveals clustering of transcriptionally co-regulated genes.</title>
        <authorList>
            <person name="Voorhies M."/>
            <person name="Cohen S."/>
            <person name="Shea T.P."/>
            <person name="Petrus S."/>
            <person name="Munoz J.F."/>
            <person name="Poplawski S."/>
            <person name="Goldman W.E."/>
            <person name="Michael T."/>
            <person name="Cuomo C.A."/>
            <person name="Sil A."/>
            <person name="Beyhan S."/>
        </authorList>
    </citation>
    <scope>NUCLEOTIDE SEQUENCE</scope>
    <source>
        <strain evidence="3">WU24</strain>
    </source>
</reference>
<evidence type="ECO:0000313" key="4">
    <source>
        <dbReference type="Proteomes" id="UP000663671"/>
    </source>
</evidence>
<dbReference type="EMBL" id="CP069115">
    <property type="protein sequence ID" value="QSS66393.1"/>
    <property type="molecule type" value="Genomic_DNA"/>
</dbReference>
<evidence type="ECO:0000313" key="3">
    <source>
        <dbReference type="EMBL" id="QSS66393.1"/>
    </source>
</evidence>